<dbReference type="EMBL" id="AP011112">
    <property type="protein sequence ID" value="BAI68824.1"/>
    <property type="molecule type" value="Genomic_DNA"/>
</dbReference>
<gene>
    <name evidence="3" type="ordered locus">HTH_0358</name>
</gene>
<dbReference type="SUPFAM" id="SSF54631">
    <property type="entry name" value="CBS-domain pair"/>
    <property type="match status" value="1"/>
</dbReference>
<keyword evidence="4" id="KW-1185">Reference proteome</keyword>
<dbReference type="SUPFAM" id="SSF103190">
    <property type="entry name" value="Sensory domain-like"/>
    <property type="match status" value="1"/>
</dbReference>
<dbReference type="KEGG" id="hte:Hydth_0356"/>
<reference evidence="3 4" key="1">
    <citation type="journal article" date="2010" name="J. Bacteriol.">
        <title>Complete genome sequence of the thermophilic, obligately chemolithoautotrophic hydrogen-oxidizing bacterium Hydrogenobacter thermophilus TK-6.</title>
        <authorList>
            <person name="Arai H."/>
            <person name="Kanbe H."/>
            <person name="Ishii M."/>
            <person name="Igarashi Y."/>
        </authorList>
    </citation>
    <scope>NUCLEOTIDE SEQUENCE [LARGE SCALE GENOMIC DNA]</scope>
    <source>
        <strain evidence="4">DSM 6534 / IAM 12695 / TK-6 [Tokyo]</strain>
    </source>
</reference>
<evidence type="ECO:0000313" key="4">
    <source>
        <dbReference type="Proteomes" id="UP000002574"/>
    </source>
</evidence>
<accession>D3DG72</accession>
<dbReference type="Gene3D" id="3.10.580.10">
    <property type="entry name" value="CBS-domain"/>
    <property type="match status" value="1"/>
</dbReference>
<feature type="domain" description="CBS" evidence="2">
    <location>
        <begin position="10"/>
        <end position="70"/>
    </location>
</feature>
<evidence type="ECO:0000259" key="2">
    <source>
        <dbReference type="PROSITE" id="PS51371"/>
    </source>
</evidence>
<dbReference type="InterPro" id="IPR029151">
    <property type="entry name" value="Sensor-like_sf"/>
</dbReference>
<dbReference type="AlphaFoldDB" id="D3DG72"/>
<dbReference type="CDD" id="cd18773">
    <property type="entry name" value="PDC1_HK_sensor"/>
    <property type="match status" value="1"/>
</dbReference>
<dbReference type="RefSeq" id="WP_012963007.1">
    <property type="nucleotide sequence ID" value="NC_013799.1"/>
</dbReference>
<dbReference type="InterPro" id="IPR000644">
    <property type="entry name" value="CBS_dom"/>
</dbReference>
<sequence length="427" mass="50174">MMKEVELLQLCTLVPTVDYRMTPQEALKLFNEHELHEFLVVVKDGKPVGWVKKKDVRLALYRQELCVGDLTRPLTNIRNLKTTVDNMSGLFDFFNLRKDPLIVVNRNGSYMGVLFYHVLLNYVCMHREAEASLFQKLRNFFGQAYYLYVFFLKGKKTFREAYGTVKEEGLYKILYEDIKDSISGDVSLVKDEGEVYALSKEKLQRDKIKEIIENFHKEFSLLYADAKPVYVQGYLIPLDTVKNYEELFRIASDTKDKLRGVDASFFVIHGLQPSVIMCEYKAKELILKIKEQITEDFKRILERINREDRELWEYVLYDFFKEYPYFELFYIMNERGVQISNNVINPKISYSIKAGKKGADRSEKSYFKQAMKDGTYISDIYISQATDDFCITLSARFQHKDKTYVLAGDINYREIHQLVKSYTKASL</sequence>
<dbReference type="SMART" id="SM00116">
    <property type="entry name" value="CBS"/>
    <property type="match status" value="1"/>
</dbReference>
<dbReference type="eggNOG" id="COG0517">
    <property type="taxonomic scope" value="Bacteria"/>
</dbReference>
<dbReference type="PATRIC" id="fig|608538.5.peg.358"/>
<dbReference type="KEGG" id="hth:HTH_0358"/>
<organism evidence="3 4">
    <name type="scientific">Hydrogenobacter thermophilus (strain DSM 6534 / IAM 12695 / TK-6)</name>
    <dbReference type="NCBI Taxonomy" id="608538"/>
    <lineage>
        <taxon>Bacteria</taxon>
        <taxon>Pseudomonadati</taxon>
        <taxon>Aquificota</taxon>
        <taxon>Aquificia</taxon>
        <taxon>Aquificales</taxon>
        <taxon>Aquificaceae</taxon>
        <taxon>Hydrogenobacter</taxon>
    </lineage>
</organism>
<keyword evidence="1" id="KW-0129">CBS domain</keyword>
<protein>
    <recommendedName>
        <fullName evidence="2">CBS domain-containing protein</fullName>
    </recommendedName>
</protein>
<dbReference type="InterPro" id="IPR046342">
    <property type="entry name" value="CBS_dom_sf"/>
</dbReference>
<evidence type="ECO:0000256" key="1">
    <source>
        <dbReference type="PROSITE-ProRule" id="PRU00703"/>
    </source>
</evidence>
<proteinExistence type="predicted"/>
<dbReference type="OrthoDB" id="9813903at2"/>
<dbReference type="PROSITE" id="PS51371">
    <property type="entry name" value="CBS"/>
    <property type="match status" value="1"/>
</dbReference>
<evidence type="ECO:0000313" key="3">
    <source>
        <dbReference type="EMBL" id="BAI68824.1"/>
    </source>
</evidence>
<name>D3DG72_HYDTT</name>
<dbReference type="Pfam" id="PF00571">
    <property type="entry name" value="CBS"/>
    <property type="match status" value="1"/>
</dbReference>
<dbReference type="Proteomes" id="UP000002574">
    <property type="component" value="Chromosome"/>
</dbReference>
<dbReference type="Gene3D" id="3.30.450.20">
    <property type="entry name" value="PAS domain"/>
    <property type="match status" value="1"/>
</dbReference>
<dbReference type="STRING" id="608538.HTH_0358"/>